<dbReference type="RefSeq" id="WP_116179766.1">
    <property type="nucleotide sequence ID" value="NZ_CP144375.1"/>
</dbReference>
<organism evidence="7 8">
    <name type="scientific">Kutzneria buriramensis</name>
    <dbReference type="NCBI Taxonomy" id="1045776"/>
    <lineage>
        <taxon>Bacteria</taxon>
        <taxon>Bacillati</taxon>
        <taxon>Actinomycetota</taxon>
        <taxon>Actinomycetes</taxon>
        <taxon>Pseudonocardiales</taxon>
        <taxon>Pseudonocardiaceae</taxon>
        <taxon>Kutzneria</taxon>
    </lineage>
</organism>
<dbReference type="InterPro" id="IPR029063">
    <property type="entry name" value="SAM-dependent_MTases_sf"/>
</dbReference>
<name>A0A3E0GZ78_9PSEU</name>
<evidence type="ECO:0000256" key="3">
    <source>
        <dbReference type="ARBA" id="ARBA00022679"/>
    </source>
</evidence>
<keyword evidence="3 7" id="KW-0808">Transferase</keyword>
<dbReference type="Pfam" id="PF17843">
    <property type="entry name" value="MycE_N"/>
    <property type="match status" value="1"/>
</dbReference>
<gene>
    <name evidence="7" type="ORF">BCF44_11781</name>
</gene>
<evidence type="ECO:0000313" key="7">
    <source>
        <dbReference type="EMBL" id="REH35693.1"/>
    </source>
</evidence>
<evidence type="ECO:0000256" key="5">
    <source>
        <dbReference type="ARBA" id="ARBA00023194"/>
    </source>
</evidence>
<sequence length="381" mass="42255">MDDNKVLRLIHAAGLHEAELVATVAELGLAEVARILIDEVLFRAAVPHNHYPVVVQLTIAHEGRRVDSQLRAVGGKPWELLPVAAADQLVAMRIDYEALDLIRAVFGPGEERSVGYRTTSLLPSGSAAALTSDDQRMNYLGAATQAVQSILAACTRGRPDLGELATRYHSDKYGLLHWFTPHYERHLAGLRDEPVRVLEIGIGGYNSAFGGGSLKMWKHYFHRGLVFGMDIYDKSHLDEQRIVTIQGDQSDPDSLTEIAERHGPFDVIIDDGSHINEHVRTSFRVLLAHLRRGGFYVIEDLWTSYQPGYGGDPDPQSAAGTSLALLKDLMDSLHYEERPPGQERELVYSDLHVGGVHVYHNIAFIEKKLNAEGGIPPWVPR</sequence>
<evidence type="ECO:0000313" key="8">
    <source>
        <dbReference type="Proteomes" id="UP000256269"/>
    </source>
</evidence>
<dbReference type="SUPFAM" id="SSF53335">
    <property type="entry name" value="S-adenosyl-L-methionine-dependent methyltransferases"/>
    <property type="match status" value="1"/>
</dbReference>
<dbReference type="Proteomes" id="UP000256269">
    <property type="component" value="Unassembled WGS sequence"/>
</dbReference>
<keyword evidence="2 7" id="KW-0489">Methyltransferase</keyword>
<keyword evidence="5" id="KW-0045">Antibiotic biosynthesis</keyword>
<dbReference type="EMBL" id="QUNO01000017">
    <property type="protein sequence ID" value="REH35693.1"/>
    <property type="molecule type" value="Genomic_DNA"/>
</dbReference>
<comment type="caution">
    <text evidence="7">The sequence shown here is derived from an EMBL/GenBank/DDBJ whole genome shotgun (WGS) entry which is preliminary data.</text>
</comment>
<accession>A0A3E0GZ78</accession>
<dbReference type="Gene3D" id="3.30.1050.30">
    <property type="match status" value="1"/>
</dbReference>
<reference evidence="7 8" key="1">
    <citation type="submission" date="2018-08" db="EMBL/GenBank/DDBJ databases">
        <title>Genomic Encyclopedia of Archaeal and Bacterial Type Strains, Phase II (KMG-II): from individual species to whole genera.</title>
        <authorList>
            <person name="Goeker M."/>
        </authorList>
    </citation>
    <scope>NUCLEOTIDE SEQUENCE [LARGE SCALE GENOMIC DNA]</scope>
    <source>
        <strain evidence="7 8">DSM 45791</strain>
    </source>
</reference>
<protein>
    <submittedName>
        <fullName evidence="7">Demethylmacrocin O-methyltransferase</fullName>
    </submittedName>
</protein>
<dbReference type="AlphaFoldDB" id="A0A3E0GZ78"/>
<evidence type="ECO:0000256" key="1">
    <source>
        <dbReference type="ARBA" id="ARBA00004792"/>
    </source>
</evidence>
<dbReference type="GO" id="GO:0017000">
    <property type="term" value="P:antibiotic biosynthetic process"/>
    <property type="evidence" value="ECO:0007669"/>
    <property type="project" value="UniProtKB-KW"/>
</dbReference>
<evidence type="ECO:0000256" key="2">
    <source>
        <dbReference type="ARBA" id="ARBA00022603"/>
    </source>
</evidence>
<evidence type="ECO:0000259" key="6">
    <source>
        <dbReference type="Pfam" id="PF17843"/>
    </source>
</evidence>
<keyword evidence="8" id="KW-1185">Reference proteome</keyword>
<comment type="pathway">
    <text evidence="1">Antibiotic biosynthesis.</text>
</comment>
<proteinExistence type="predicted"/>
<dbReference type="GO" id="GO:0008168">
    <property type="term" value="F:methyltransferase activity"/>
    <property type="evidence" value="ECO:0007669"/>
    <property type="project" value="UniProtKB-KW"/>
</dbReference>
<dbReference type="Gene3D" id="3.40.50.150">
    <property type="entry name" value="Vaccinia Virus protein VP39"/>
    <property type="match status" value="1"/>
</dbReference>
<evidence type="ECO:0000256" key="4">
    <source>
        <dbReference type="ARBA" id="ARBA00022691"/>
    </source>
</evidence>
<keyword evidence="4" id="KW-0949">S-adenosyl-L-methionine</keyword>
<feature type="domain" description="Methyltransferase MycE N-terminal" evidence="6">
    <location>
        <begin position="7"/>
        <end position="114"/>
    </location>
</feature>
<dbReference type="GO" id="GO:0032259">
    <property type="term" value="P:methylation"/>
    <property type="evidence" value="ECO:0007669"/>
    <property type="project" value="UniProtKB-KW"/>
</dbReference>
<dbReference type="OrthoDB" id="9816424at2"/>
<dbReference type="InterPro" id="IPR040800">
    <property type="entry name" value="MycE_N"/>
</dbReference>